<reference evidence="2 3" key="1">
    <citation type="submission" date="2016-02" db="EMBL/GenBank/DDBJ databases">
        <title>Band-tailed pigeon sequencing and assembly.</title>
        <authorList>
            <person name="Soares A.E."/>
            <person name="Novak B.J."/>
            <person name="Rice E.S."/>
            <person name="O'Connell B."/>
            <person name="Chang D."/>
            <person name="Weber S."/>
            <person name="Shapiro B."/>
        </authorList>
    </citation>
    <scope>NUCLEOTIDE SEQUENCE [LARGE SCALE GENOMIC DNA]</scope>
    <source>
        <strain evidence="2">BTP2013</strain>
        <tissue evidence="2">Blood</tissue>
    </source>
</reference>
<dbReference type="AlphaFoldDB" id="A0A1V4J730"/>
<evidence type="ECO:0000313" key="2">
    <source>
        <dbReference type="EMBL" id="OPJ68052.1"/>
    </source>
</evidence>
<proteinExistence type="predicted"/>
<organism evidence="2 3">
    <name type="scientific">Patagioenas fasciata monilis</name>
    <dbReference type="NCBI Taxonomy" id="372326"/>
    <lineage>
        <taxon>Eukaryota</taxon>
        <taxon>Metazoa</taxon>
        <taxon>Chordata</taxon>
        <taxon>Craniata</taxon>
        <taxon>Vertebrata</taxon>
        <taxon>Euteleostomi</taxon>
        <taxon>Archelosauria</taxon>
        <taxon>Archosauria</taxon>
        <taxon>Dinosauria</taxon>
        <taxon>Saurischia</taxon>
        <taxon>Theropoda</taxon>
        <taxon>Coelurosauria</taxon>
        <taxon>Aves</taxon>
        <taxon>Neognathae</taxon>
        <taxon>Neoaves</taxon>
        <taxon>Columbimorphae</taxon>
        <taxon>Columbiformes</taxon>
        <taxon>Columbidae</taxon>
        <taxon>Patagioenas</taxon>
    </lineage>
</organism>
<protein>
    <submittedName>
        <fullName evidence="2">Uncharacterized protein</fullName>
    </submittedName>
</protein>
<feature type="region of interest" description="Disordered" evidence="1">
    <location>
        <begin position="1"/>
        <end position="26"/>
    </location>
</feature>
<comment type="caution">
    <text evidence="2">The sequence shown here is derived from an EMBL/GenBank/DDBJ whole genome shotgun (WGS) entry which is preliminary data.</text>
</comment>
<evidence type="ECO:0000313" key="3">
    <source>
        <dbReference type="Proteomes" id="UP000190648"/>
    </source>
</evidence>
<evidence type="ECO:0000256" key="1">
    <source>
        <dbReference type="SAM" id="MobiDB-lite"/>
    </source>
</evidence>
<name>A0A1V4J730_PATFA</name>
<accession>A0A1V4J730</accession>
<keyword evidence="3" id="KW-1185">Reference proteome</keyword>
<sequence length="122" mass="13557">MAERSPPNTPRVAWEEVEASQESSSLLDPCEATMVQRMQSEEEPELQFEWDSVSTRSISSLDSSDVDRVLGENRHPAQMTDILMVAIEALTAQDICDREMGSKVLDRAMADPASWLTDVSAL</sequence>
<dbReference type="OrthoDB" id="9397175at2759"/>
<gene>
    <name evidence="2" type="ORF">AV530_014705</name>
</gene>
<dbReference type="EMBL" id="LSYS01008743">
    <property type="protein sequence ID" value="OPJ68052.1"/>
    <property type="molecule type" value="Genomic_DNA"/>
</dbReference>
<dbReference type="Proteomes" id="UP000190648">
    <property type="component" value="Unassembled WGS sequence"/>
</dbReference>